<proteinExistence type="predicted"/>
<dbReference type="AlphaFoldDB" id="A0A7X0VQA6"/>
<evidence type="ECO:0000313" key="1">
    <source>
        <dbReference type="EMBL" id="MBB6713355.1"/>
    </source>
</evidence>
<dbReference type="InterPro" id="IPR021377">
    <property type="entry name" value="DUF3006"/>
</dbReference>
<dbReference type="Pfam" id="PF11213">
    <property type="entry name" value="DUF3006"/>
    <property type="match status" value="1"/>
</dbReference>
<dbReference type="EMBL" id="JACKWY010000001">
    <property type="protein sequence ID" value="MBB6713355.1"/>
    <property type="molecule type" value="Genomic_DNA"/>
</dbReference>
<gene>
    <name evidence="1" type="ORF">H7E68_01240</name>
</gene>
<protein>
    <submittedName>
        <fullName evidence="1">DUF3006 domain-containing protein</fullName>
    </submittedName>
</protein>
<sequence length="77" mass="9052">MLLFMCEYFIVDRIHEENITIESPGGEMIIITKNDALEFVKEGDVLVGKDNIFVIDIKETKNRKIKVKKFMKGMWQE</sequence>
<reference evidence="1 2" key="1">
    <citation type="submission" date="2020-08" db="EMBL/GenBank/DDBJ databases">
        <title>Clostridia isolated from Swiss meat.</title>
        <authorList>
            <person name="Wambui J."/>
            <person name="Stevens M.J.A."/>
            <person name="Stephan R."/>
        </authorList>
    </citation>
    <scope>NUCLEOTIDE SEQUENCE [LARGE SCALE GENOMIC DNA]</scope>
    <source>
        <strain evidence="1 2">CM001</strain>
    </source>
</reference>
<name>A0A7X0VQA6_9CLOT</name>
<organism evidence="1 2">
    <name type="scientific">Clostridium gasigenes</name>
    <dbReference type="NCBI Taxonomy" id="94869"/>
    <lineage>
        <taxon>Bacteria</taxon>
        <taxon>Bacillati</taxon>
        <taxon>Bacillota</taxon>
        <taxon>Clostridia</taxon>
        <taxon>Eubacteriales</taxon>
        <taxon>Clostridiaceae</taxon>
        <taxon>Clostridium</taxon>
    </lineage>
</organism>
<evidence type="ECO:0000313" key="2">
    <source>
        <dbReference type="Proteomes" id="UP000585258"/>
    </source>
</evidence>
<accession>A0A7X0VQA6</accession>
<dbReference type="Proteomes" id="UP000585258">
    <property type="component" value="Unassembled WGS sequence"/>
</dbReference>
<comment type="caution">
    <text evidence="1">The sequence shown here is derived from an EMBL/GenBank/DDBJ whole genome shotgun (WGS) entry which is preliminary data.</text>
</comment>